<accession>A0AAV7V1W9</accession>
<dbReference type="Proteomes" id="UP001066276">
    <property type="component" value="Chromosome 2_2"/>
</dbReference>
<keyword evidence="3" id="KW-1185">Reference proteome</keyword>
<sequence>MKTQIHPQGEERSTGRECFIISIICNDVVRLPAACRGESGSSRMDHRVRAHTKRMRSNVGNDEQKRIEAARAHTKRMRSNVGNYD</sequence>
<organism evidence="2 3">
    <name type="scientific">Pleurodeles waltl</name>
    <name type="common">Iberian ribbed newt</name>
    <dbReference type="NCBI Taxonomy" id="8319"/>
    <lineage>
        <taxon>Eukaryota</taxon>
        <taxon>Metazoa</taxon>
        <taxon>Chordata</taxon>
        <taxon>Craniata</taxon>
        <taxon>Vertebrata</taxon>
        <taxon>Euteleostomi</taxon>
        <taxon>Amphibia</taxon>
        <taxon>Batrachia</taxon>
        <taxon>Caudata</taxon>
        <taxon>Salamandroidea</taxon>
        <taxon>Salamandridae</taxon>
        <taxon>Pleurodelinae</taxon>
        <taxon>Pleurodeles</taxon>
    </lineage>
</organism>
<feature type="compositionally biased region" description="Basic and acidic residues" evidence="1">
    <location>
        <begin position="62"/>
        <end position="71"/>
    </location>
</feature>
<evidence type="ECO:0000256" key="1">
    <source>
        <dbReference type="SAM" id="MobiDB-lite"/>
    </source>
</evidence>
<dbReference type="AlphaFoldDB" id="A0AAV7V1W9"/>
<reference evidence="2" key="1">
    <citation type="journal article" date="2022" name="bioRxiv">
        <title>Sequencing and chromosome-scale assembly of the giantPleurodeles waltlgenome.</title>
        <authorList>
            <person name="Brown T."/>
            <person name="Elewa A."/>
            <person name="Iarovenko S."/>
            <person name="Subramanian E."/>
            <person name="Araus A.J."/>
            <person name="Petzold A."/>
            <person name="Susuki M."/>
            <person name="Suzuki K.-i.T."/>
            <person name="Hayashi T."/>
            <person name="Toyoda A."/>
            <person name="Oliveira C."/>
            <person name="Osipova E."/>
            <person name="Leigh N.D."/>
            <person name="Simon A."/>
            <person name="Yun M.H."/>
        </authorList>
    </citation>
    <scope>NUCLEOTIDE SEQUENCE</scope>
    <source>
        <strain evidence="2">20211129_DDA</strain>
        <tissue evidence="2">Liver</tissue>
    </source>
</reference>
<name>A0AAV7V1W9_PLEWA</name>
<feature type="compositionally biased region" description="Basic residues" evidence="1">
    <location>
        <begin position="46"/>
        <end position="56"/>
    </location>
</feature>
<comment type="caution">
    <text evidence="2">The sequence shown here is derived from an EMBL/GenBank/DDBJ whole genome shotgun (WGS) entry which is preliminary data.</text>
</comment>
<dbReference type="EMBL" id="JANPWB010000004">
    <property type="protein sequence ID" value="KAJ1194579.1"/>
    <property type="molecule type" value="Genomic_DNA"/>
</dbReference>
<feature type="region of interest" description="Disordered" evidence="1">
    <location>
        <begin position="37"/>
        <end position="85"/>
    </location>
</feature>
<evidence type="ECO:0000313" key="2">
    <source>
        <dbReference type="EMBL" id="KAJ1194579.1"/>
    </source>
</evidence>
<proteinExistence type="predicted"/>
<protein>
    <submittedName>
        <fullName evidence="2">Uncharacterized protein</fullName>
    </submittedName>
</protein>
<gene>
    <name evidence="2" type="ORF">NDU88_003867</name>
</gene>
<evidence type="ECO:0000313" key="3">
    <source>
        <dbReference type="Proteomes" id="UP001066276"/>
    </source>
</evidence>